<dbReference type="Proteomes" id="UP000257109">
    <property type="component" value="Unassembled WGS sequence"/>
</dbReference>
<dbReference type="OrthoDB" id="2732387at2759"/>
<reference evidence="1" key="1">
    <citation type="submission" date="2018-05" db="EMBL/GenBank/DDBJ databases">
        <title>Draft genome of Mucuna pruriens seed.</title>
        <authorList>
            <person name="Nnadi N.E."/>
            <person name="Vos R."/>
            <person name="Hasami M.H."/>
            <person name="Devisetty U.K."/>
            <person name="Aguiy J.C."/>
        </authorList>
    </citation>
    <scope>NUCLEOTIDE SEQUENCE [LARGE SCALE GENOMIC DNA]</scope>
    <source>
        <strain evidence="1">JCA_2017</strain>
    </source>
</reference>
<accession>A0A371GS95</accession>
<protein>
    <submittedName>
        <fullName evidence="1">Uncharacterized protein</fullName>
    </submittedName>
</protein>
<evidence type="ECO:0000313" key="2">
    <source>
        <dbReference type="Proteomes" id="UP000257109"/>
    </source>
</evidence>
<comment type="caution">
    <text evidence="1">The sequence shown here is derived from an EMBL/GenBank/DDBJ whole genome shotgun (WGS) entry which is preliminary data.</text>
</comment>
<feature type="non-terminal residue" evidence="1">
    <location>
        <position position="1"/>
    </location>
</feature>
<gene>
    <name evidence="1" type="ORF">CR513_24337</name>
</gene>
<dbReference type="AlphaFoldDB" id="A0A371GS95"/>
<keyword evidence="2" id="KW-1185">Reference proteome</keyword>
<sequence>MTKRDNRESSNYKNLMNSAWKHMRTPGSTSKRLKLIAGKLRSRWDGPFAITNTFPNGAVQLKDEHRNSTFQVNGHQIQPFYQGSAPIEGDMEIISLMEPAPPDGTT</sequence>
<evidence type="ECO:0000313" key="1">
    <source>
        <dbReference type="EMBL" id="RDX93409.1"/>
    </source>
</evidence>
<dbReference type="EMBL" id="QJKJ01004615">
    <property type="protein sequence ID" value="RDX93409.1"/>
    <property type="molecule type" value="Genomic_DNA"/>
</dbReference>
<organism evidence="1 2">
    <name type="scientific">Mucuna pruriens</name>
    <name type="common">Velvet bean</name>
    <name type="synonym">Dolichos pruriens</name>
    <dbReference type="NCBI Taxonomy" id="157652"/>
    <lineage>
        <taxon>Eukaryota</taxon>
        <taxon>Viridiplantae</taxon>
        <taxon>Streptophyta</taxon>
        <taxon>Embryophyta</taxon>
        <taxon>Tracheophyta</taxon>
        <taxon>Spermatophyta</taxon>
        <taxon>Magnoliopsida</taxon>
        <taxon>eudicotyledons</taxon>
        <taxon>Gunneridae</taxon>
        <taxon>Pentapetalae</taxon>
        <taxon>rosids</taxon>
        <taxon>fabids</taxon>
        <taxon>Fabales</taxon>
        <taxon>Fabaceae</taxon>
        <taxon>Papilionoideae</taxon>
        <taxon>50 kb inversion clade</taxon>
        <taxon>NPAAA clade</taxon>
        <taxon>indigoferoid/millettioid clade</taxon>
        <taxon>Phaseoleae</taxon>
        <taxon>Mucuna</taxon>
    </lineage>
</organism>
<proteinExistence type="predicted"/>
<name>A0A371GS95_MUCPR</name>